<dbReference type="PANTHER" id="PTHR35146">
    <property type="entry name" value="UPF0178 PROTEIN YAII"/>
    <property type="match status" value="1"/>
</dbReference>
<gene>
    <name evidence="3" type="ORF">F9802_03380</name>
</gene>
<reference evidence="3 4" key="1">
    <citation type="submission" date="2019-10" db="EMBL/GenBank/DDBJ databases">
        <title>Bacillus aerolatum sp. nov., isolated from bioaerosol of sport playgrounds.</title>
        <authorList>
            <person name="Chen P."/>
            <person name="Zhang G."/>
        </authorList>
    </citation>
    <scope>NUCLEOTIDE SEQUENCE [LARGE SCALE GENOMIC DNA]</scope>
    <source>
        <strain evidence="3 4">CX253</strain>
    </source>
</reference>
<proteinExistence type="inferred from homology"/>
<evidence type="ECO:0000313" key="4">
    <source>
        <dbReference type="Proteomes" id="UP000429595"/>
    </source>
</evidence>
<protein>
    <recommendedName>
        <fullName evidence="2">UPF0178 protein F9802_03380</fullName>
    </recommendedName>
</protein>
<sequence length="153" mass="16975">MPNVLIDADGCPVVDLTIQVAIQFGLKVMLICDTAHLMQREGAETITVSKGADAVDFVLVNRVKKGDIVVTQDYGLAAMVLAKNGYAIDQNGRYYTPENIDQLLGFRHVAKKARQAGGRMKGPKKRQREDDALFEERFVRLLKQAVANENKVE</sequence>
<organism evidence="3 4">
    <name type="scientific">Bacillus aerolatus</name>
    <dbReference type="NCBI Taxonomy" id="2653354"/>
    <lineage>
        <taxon>Bacteria</taxon>
        <taxon>Bacillati</taxon>
        <taxon>Bacillota</taxon>
        <taxon>Bacilli</taxon>
        <taxon>Bacillales</taxon>
        <taxon>Bacillaceae</taxon>
        <taxon>Bacillus</taxon>
    </lineage>
</organism>
<comment type="similarity">
    <text evidence="1 2">Belongs to the UPF0178 family.</text>
</comment>
<name>A0A6I1FPJ9_9BACI</name>
<comment type="caution">
    <text evidence="3">The sequence shown here is derived from an EMBL/GenBank/DDBJ whole genome shotgun (WGS) entry which is preliminary data.</text>
</comment>
<keyword evidence="4" id="KW-1185">Reference proteome</keyword>
<evidence type="ECO:0000313" key="3">
    <source>
        <dbReference type="EMBL" id="KAB7709161.1"/>
    </source>
</evidence>
<dbReference type="AlphaFoldDB" id="A0A6I1FPJ9"/>
<dbReference type="EMBL" id="WEIO01000001">
    <property type="protein sequence ID" value="KAB7709161.1"/>
    <property type="molecule type" value="Genomic_DNA"/>
</dbReference>
<dbReference type="Proteomes" id="UP000429595">
    <property type="component" value="Unassembled WGS sequence"/>
</dbReference>
<dbReference type="NCBIfam" id="NF001095">
    <property type="entry name" value="PRK00124.1"/>
    <property type="match status" value="1"/>
</dbReference>
<dbReference type="Pfam" id="PF02639">
    <property type="entry name" value="DUF188"/>
    <property type="match status" value="1"/>
</dbReference>
<dbReference type="InterPro" id="IPR003791">
    <property type="entry name" value="UPF0178"/>
</dbReference>
<evidence type="ECO:0000256" key="2">
    <source>
        <dbReference type="HAMAP-Rule" id="MF_00489"/>
    </source>
</evidence>
<dbReference type="RefSeq" id="WP_152149688.1">
    <property type="nucleotide sequence ID" value="NZ_WEIO01000001.1"/>
</dbReference>
<dbReference type="PANTHER" id="PTHR35146:SF1">
    <property type="entry name" value="UPF0178 PROTEIN YAII"/>
    <property type="match status" value="1"/>
</dbReference>
<accession>A0A6I1FPJ9</accession>
<evidence type="ECO:0000256" key="1">
    <source>
        <dbReference type="ARBA" id="ARBA00008522"/>
    </source>
</evidence>
<dbReference type="HAMAP" id="MF_00489">
    <property type="entry name" value="UPF0178"/>
    <property type="match status" value="1"/>
</dbReference>